<keyword evidence="5 6" id="KW-0472">Membrane</keyword>
<dbReference type="GO" id="GO:0055085">
    <property type="term" value="P:transmembrane transport"/>
    <property type="evidence" value="ECO:0007669"/>
    <property type="project" value="InterPro"/>
</dbReference>
<comment type="subcellular location">
    <subcellularLocation>
        <location evidence="1">Cell membrane</location>
        <topology evidence="1">Multi-pass membrane protein</topology>
    </subcellularLocation>
</comment>
<keyword evidence="2" id="KW-1003">Cell membrane</keyword>
<protein>
    <submittedName>
        <fullName evidence="7">Putative Permease, YjgP/YjgQ family</fullName>
    </submittedName>
</protein>
<dbReference type="STRING" id="42253.NITMOv2_1858"/>
<dbReference type="PANTHER" id="PTHR33529">
    <property type="entry name" value="SLR0882 PROTEIN-RELATED"/>
    <property type="match status" value="1"/>
</dbReference>
<dbReference type="RefSeq" id="WP_053379470.1">
    <property type="nucleotide sequence ID" value="NZ_CP011801.1"/>
</dbReference>
<gene>
    <name evidence="7" type="ORF">NITMOv2_1858</name>
</gene>
<evidence type="ECO:0000256" key="2">
    <source>
        <dbReference type="ARBA" id="ARBA00022475"/>
    </source>
</evidence>
<feature type="transmembrane region" description="Helical" evidence="6">
    <location>
        <begin position="50"/>
        <end position="80"/>
    </location>
</feature>
<accession>A0A0K2GBF1</accession>
<feature type="transmembrane region" description="Helical" evidence="6">
    <location>
        <begin position="337"/>
        <end position="359"/>
    </location>
</feature>
<evidence type="ECO:0000256" key="6">
    <source>
        <dbReference type="SAM" id="Phobius"/>
    </source>
</evidence>
<dbReference type="OrthoDB" id="9783403at2"/>
<keyword evidence="3 6" id="KW-0812">Transmembrane</keyword>
<organism evidence="7 8">
    <name type="scientific">Nitrospira moscoviensis</name>
    <dbReference type="NCBI Taxonomy" id="42253"/>
    <lineage>
        <taxon>Bacteria</taxon>
        <taxon>Pseudomonadati</taxon>
        <taxon>Nitrospirota</taxon>
        <taxon>Nitrospiria</taxon>
        <taxon>Nitrospirales</taxon>
        <taxon>Nitrospiraceae</taxon>
        <taxon>Nitrospira</taxon>
    </lineage>
</organism>
<dbReference type="PANTHER" id="PTHR33529:SF6">
    <property type="entry name" value="YJGP_YJGQ FAMILY PERMEASE"/>
    <property type="match status" value="1"/>
</dbReference>
<reference evidence="7 8" key="1">
    <citation type="journal article" date="2015" name="Proc. Natl. Acad. Sci. U.S.A.">
        <title>Expanded metabolic versatility of ubiquitous nitrite-oxidizing bacteria from the genus Nitrospira.</title>
        <authorList>
            <person name="Koch H."/>
            <person name="Lucker S."/>
            <person name="Albertsen M."/>
            <person name="Kitzinger K."/>
            <person name="Herbold C."/>
            <person name="Spieck E."/>
            <person name="Nielsen P.H."/>
            <person name="Wagner M."/>
            <person name="Daims H."/>
        </authorList>
    </citation>
    <scope>NUCLEOTIDE SEQUENCE [LARGE SCALE GENOMIC DNA]</scope>
    <source>
        <strain evidence="7 8">NSP M-1</strain>
    </source>
</reference>
<feature type="transmembrane region" description="Helical" evidence="6">
    <location>
        <begin position="12"/>
        <end position="30"/>
    </location>
</feature>
<dbReference type="InterPro" id="IPR005495">
    <property type="entry name" value="LptG/LptF_permease"/>
</dbReference>
<evidence type="ECO:0000313" key="8">
    <source>
        <dbReference type="Proteomes" id="UP000069205"/>
    </source>
</evidence>
<dbReference type="Pfam" id="PF03739">
    <property type="entry name" value="LptF_LptG"/>
    <property type="match status" value="1"/>
</dbReference>
<proteinExistence type="predicted"/>
<feature type="transmembrane region" description="Helical" evidence="6">
    <location>
        <begin position="309"/>
        <end position="331"/>
    </location>
</feature>
<evidence type="ECO:0000256" key="3">
    <source>
        <dbReference type="ARBA" id="ARBA00022692"/>
    </source>
</evidence>
<evidence type="ECO:0000256" key="5">
    <source>
        <dbReference type="ARBA" id="ARBA00023136"/>
    </source>
</evidence>
<dbReference type="PATRIC" id="fig|42253.5.peg.1829"/>
<dbReference type="EMBL" id="CP011801">
    <property type="protein sequence ID" value="ALA58278.1"/>
    <property type="molecule type" value="Genomic_DNA"/>
</dbReference>
<keyword evidence="4 6" id="KW-1133">Transmembrane helix</keyword>
<feature type="transmembrane region" description="Helical" evidence="6">
    <location>
        <begin position="92"/>
        <end position="117"/>
    </location>
</feature>
<dbReference type="NCBIfam" id="TIGR04408">
    <property type="entry name" value="LptG_lptG"/>
    <property type="match status" value="1"/>
</dbReference>
<name>A0A0K2GBF1_NITMO</name>
<feature type="transmembrane region" description="Helical" evidence="6">
    <location>
        <begin position="275"/>
        <end position="297"/>
    </location>
</feature>
<dbReference type="KEGG" id="nmv:NITMOv2_1858"/>
<sequence length="363" mass="40714">MTILFRYIFREYAKIFLMCFAGLLTIYLVIDFFEKIRRFLRYDVSWAPLLLYFALKVPAISFQIAPLAILMATLLTLGLLSRSNEITAMRSCGISLPWISSPFVVFAVGIALILLSFSSTIIPLASEQAEAIRLIQIEKKALPLTVKASQPWARIGAEALMQVDQVDRGGATIRGVRLFHFGRGFRLDRMTEADQARYTPHGWILMNGHQRRFRPDGTVDLIAFAEQPVDIPLIPDDFAGSLSGDTETMTFREIRNYVARFREEGFSFTRLLTDYYGRLAFPFVTVIMVIVGIALSLRRSGVRGGSMAMGIGQAFIVGFCYWTTHSIAIALGRGGVLAPMLAGWMANLLFASFGLYLLLKVRY</sequence>
<dbReference type="InterPro" id="IPR030923">
    <property type="entry name" value="LptG"/>
</dbReference>
<evidence type="ECO:0000313" key="7">
    <source>
        <dbReference type="EMBL" id="ALA58278.1"/>
    </source>
</evidence>
<dbReference type="GO" id="GO:0043190">
    <property type="term" value="C:ATP-binding cassette (ABC) transporter complex"/>
    <property type="evidence" value="ECO:0007669"/>
    <property type="project" value="InterPro"/>
</dbReference>
<evidence type="ECO:0000256" key="4">
    <source>
        <dbReference type="ARBA" id="ARBA00022989"/>
    </source>
</evidence>
<keyword evidence="8" id="KW-1185">Reference proteome</keyword>
<evidence type="ECO:0000256" key="1">
    <source>
        <dbReference type="ARBA" id="ARBA00004651"/>
    </source>
</evidence>
<dbReference type="Proteomes" id="UP000069205">
    <property type="component" value="Chromosome"/>
</dbReference>
<dbReference type="GO" id="GO:0015920">
    <property type="term" value="P:lipopolysaccharide transport"/>
    <property type="evidence" value="ECO:0007669"/>
    <property type="project" value="TreeGrafter"/>
</dbReference>
<dbReference type="AlphaFoldDB" id="A0A0K2GBF1"/>